<dbReference type="Proteomes" id="UP000076154">
    <property type="component" value="Unassembled WGS sequence"/>
</dbReference>
<comment type="caution">
    <text evidence="2">The sequence shown here is derived from an EMBL/GenBank/DDBJ whole genome shotgun (WGS) entry which is preliminary data.</text>
</comment>
<organism evidence="2 3">
    <name type="scientific">Hypsizygus marmoreus</name>
    <name type="common">White beech mushroom</name>
    <name type="synonym">Agaricus marmoreus</name>
    <dbReference type="NCBI Taxonomy" id="39966"/>
    <lineage>
        <taxon>Eukaryota</taxon>
        <taxon>Fungi</taxon>
        <taxon>Dikarya</taxon>
        <taxon>Basidiomycota</taxon>
        <taxon>Agaricomycotina</taxon>
        <taxon>Agaricomycetes</taxon>
        <taxon>Agaricomycetidae</taxon>
        <taxon>Agaricales</taxon>
        <taxon>Tricholomatineae</taxon>
        <taxon>Lyophyllaceae</taxon>
        <taxon>Hypsizygus</taxon>
    </lineage>
</organism>
<protein>
    <submittedName>
        <fullName evidence="2">Heat shock protein 12A</fullName>
    </submittedName>
</protein>
<dbReference type="Gene3D" id="3.30.420.40">
    <property type="match status" value="1"/>
</dbReference>
<gene>
    <name evidence="2" type="primary">HSPA12A_1</name>
    <name evidence="2" type="ORF">Hypma_012281</name>
</gene>
<evidence type="ECO:0000313" key="2">
    <source>
        <dbReference type="EMBL" id="RDB20703.1"/>
    </source>
</evidence>
<dbReference type="InParanoid" id="A0A369JLX5"/>
<dbReference type="CDD" id="cd10170">
    <property type="entry name" value="ASKHA_NBD_HSP70"/>
    <property type="match status" value="1"/>
</dbReference>
<keyword evidence="3" id="KW-1185">Reference proteome</keyword>
<feature type="compositionally biased region" description="Pro residues" evidence="1">
    <location>
        <begin position="429"/>
        <end position="438"/>
    </location>
</feature>
<dbReference type="PANTHER" id="PTHR14187">
    <property type="entry name" value="ALPHA KINASE/ELONGATION FACTOR 2 KINASE"/>
    <property type="match status" value="1"/>
</dbReference>
<name>A0A369JLX5_HYPMA</name>
<accession>A0A369JLX5</accession>
<dbReference type="STRING" id="39966.A0A369JLX5"/>
<evidence type="ECO:0000256" key="1">
    <source>
        <dbReference type="SAM" id="MobiDB-lite"/>
    </source>
</evidence>
<keyword evidence="2" id="KW-0346">Stress response</keyword>
<dbReference type="InterPro" id="IPR043129">
    <property type="entry name" value="ATPase_NBD"/>
</dbReference>
<reference evidence="2" key="1">
    <citation type="submission" date="2018-04" db="EMBL/GenBank/DDBJ databases">
        <title>Whole genome sequencing of Hypsizygus marmoreus.</title>
        <authorList>
            <person name="Choi I.-G."/>
            <person name="Min B."/>
            <person name="Kim J.-G."/>
            <person name="Kim S."/>
            <person name="Oh Y.-L."/>
            <person name="Kong W.-S."/>
            <person name="Park H."/>
            <person name="Jeong J."/>
            <person name="Song E.-S."/>
        </authorList>
    </citation>
    <scope>NUCLEOTIDE SEQUENCE [LARGE SCALE GENOMIC DNA]</scope>
    <source>
        <strain evidence="2">51987-8</strain>
    </source>
</reference>
<dbReference type="OrthoDB" id="2963168at2759"/>
<evidence type="ECO:0000313" key="3">
    <source>
        <dbReference type="Proteomes" id="UP000076154"/>
    </source>
</evidence>
<dbReference type="AlphaFoldDB" id="A0A369JLX5"/>
<feature type="region of interest" description="Disordered" evidence="1">
    <location>
        <begin position="416"/>
        <end position="438"/>
    </location>
</feature>
<dbReference type="PANTHER" id="PTHR14187:SF5">
    <property type="entry name" value="HEAT SHOCK 70 KDA PROTEIN 12A"/>
    <property type="match status" value="1"/>
</dbReference>
<dbReference type="SUPFAM" id="SSF53067">
    <property type="entry name" value="Actin-like ATPase domain"/>
    <property type="match status" value="2"/>
</dbReference>
<dbReference type="EMBL" id="LUEZ02000058">
    <property type="protein sequence ID" value="RDB20703.1"/>
    <property type="molecule type" value="Genomic_DNA"/>
</dbReference>
<proteinExistence type="predicted"/>
<sequence>MTSSQKPYTGSSRKLVLAFDVGTTYSGVSYSVLNPGQVPEIKAVTRFPAQEEVKGYSKIPTIIYYDPAGNVRAVGAEATQESIEDRIKDEGWIKAEWFKLQMRPTAISDPTSLSALPQLPANKPLVDLLADFLGYLYVCAKNYIVQEHGAELWSSVKPNIEFVLTHPNGWKSAQHQQMLKASVVAGLIPDTPQGHRRLHLVTEGEANLLLCLQSGLTIEGDGVIIVDAGGGTIDVSTYGQVAMNDSVFEEIAPPECHLQGSALVTMRARKFFEDRLRGSKFFDQVDAMTQIFDKASKLTFTTSESPLFIKVGSARERDPSLGIRGGQLKLSGMDVANFFQPSISRIIEAIKAEHSSAGKRVSTVFLVGGFAASQWLFSQLKAALEPSGLNLCRPDSHINKTVADGAVSFYLDRANSAPVSKPNPRVETPSPPSRNPEGPPSGLIVAVVGFTLYGVFRLIRVAASLVS</sequence>